<dbReference type="GO" id="GO:0005737">
    <property type="term" value="C:cytoplasm"/>
    <property type="evidence" value="ECO:0007669"/>
    <property type="project" value="TreeGrafter"/>
</dbReference>
<dbReference type="SMART" id="SM00044">
    <property type="entry name" value="CYCc"/>
    <property type="match status" value="1"/>
</dbReference>
<dbReference type="InterPro" id="IPR027417">
    <property type="entry name" value="P-loop_NTPase"/>
</dbReference>
<organism evidence="5 6">
    <name type="scientific">Triparma strigata</name>
    <dbReference type="NCBI Taxonomy" id="1606541"/>
    <lineage>
        <taxon>Eukaryota</taxon>
        <taxon>Sar</taxon>
        <taxon>Stramenopiles</taxon>
        <taxon>Ochrophyta</taxon>
        <taxon>Bolidophyceae</taxon>
        <taxon>Parmales</taxon>
        <taxon>Triparmaceae</taxon>
        <taxon>Triparma</taxon>
    </lineage>
</organism>
<evidence type="ECO:0000256" key="1">
    <source>
        <dbReference type="ARBA" id="ARBA00022741"/>
    </source>
</evidence>
<evidence type="ECO:0000256" key="2">
    <source>
        <dbReference type="ARBA" id="ARBA00022840"/>
    </source>
</evidence>
<protein>
    <recommendedName>
        <fullName evidence="4">Guanylate cyclase domain-containing protein</fullName>
    </recommendedName>
</protein>
<feature type="region of interest" description="Disordered" evidence="3">
    <location>
        <begin position="713"/>
        <end position="736"/>
    </location>
</feature>
<proteinExistence type="predicted"/>
<dbReference type="EMBL" id="BRXY01000152">
    <property type="protein sequence ID" value="GMH71884.1"/>
    <property type="molecule type" value="Genomic_DNA"/>
</dbReference>
<dbReference type="InterPro" id="IPR001054">
    <property type="entry name" value="A/G_cyclase"/>
</dbReference>
<keyword evidence="1" id="KW-0547">Nucleotide-binding</keyword>
<feature type="domain" description="Guanylate cyclase" evidence="4">
    <location>
        <begin position="385"/>
        <end position="514"/>
    </location>
</feature>
<evidence type="ECO:0000313" key="5">
    <source>
        <dbReference type="EMBL" id="GMH71884.1"/>
    </source>
</evidence>
<gene>
    <name evidence="5" type="ORF">TrST_g1480</name>
</gene>
<dbReference type="GO" id="GO:0005524">
    <property type="term" value="F:ATP binding"/>
    <property type="evidence" value="ECO:0007669"/>
    <property type="project" value="UniProtKB-KW"/>
</dbReference>
<feature type="compositionally biased region" description="Polar residues" evidence="3">
    <location>
        <begin position="1"/>
        <end position="10"/>
    </location>
</feature>
<comment type="caution">
    <text evidence="5">The sequence shown here is derived from an EMBL/GenBank/DDBJ whole genome shotgun (WGS) entry which is preliminary data.</text>
</comment>
<dbReference type="GO" id="GO:0035556">
    <property type="term" value="P:intracellular signal transduction"/>
    <property type="evidence" value="ECO:0007669"/>
    <property type="project" value="InterPro"/>
</dbReference>
<name>A0A9W7E836_9STRA</name>
<dbReference type="Proteomes" id="UP001165085">
    <property type="component" value="Unassembled WGS sequence"/>
</dbReference>
<dbReference type="SUPFAM" id="SSF55073">
    <property type="entry name" value="Nucleotide cyclase"/>
    <property type="match status" value="2"/>
</dbReference>
<dbReference type="OrthoDB" id="194468at2759"/>
<dbReference type="Gene3D" id="3.30.70.1230">
    <property type="entry name" value="Nucleotide cyclase"/>
    <property type="match status" value="2"/>
</dbReference>
<evidence type="ECO:0000259" key="4">
    <source>
        <dbReference type="PROSITE" id="PS50125"/>
    </source>
</evidence>
<keyword evidence="2" id="KW-0067">ATP-binding</keyword>
<dbReference type="Pfam" id="PF00211">
    <property type="entry name" value="Guanylate_cyc"/>
    <property type="match status" value="2"/>
</dbReference>
<feature type="region of interest" description="Disordered" evidence="3">
    <location>
        <begin position="790"/>
        <end position="831"/>
    </location>
</feature>
<evidence type="ECO:0000313" key="6">
    <source>
        <dbReference type="Proteomes" id="UP001165085"/>
    </source>
</evidence>
<evidence type="ECO:0000256" key="3">
    <source>
        <dbReference type="SAM" id="MobiDB-lite"/>
    </source>
</evidence>
<accession>A0A9W7E836</accession>
<feature type="region of interest" description="Disordered" evidence="3">
    <location>
        <begin position="1315"/>
        <end position="1358"/>
    </location>
</feature>
<reference evidence="6" key="1">
    <citation type="journal article" date="2023" name="Commun. Biol.">
        <title>Genome analysis of Parmales, the sister group of diatoms, reveals the evolutionary specialization of diatoms from phago-mixotrophs to photoautotrophs.</title>
        <authorList>
            <person name="Ban H."/>
            <person name="Sato S."/>
            <person name="Yoshikawa S."/>
            <person name="Yamada K."/>
            <person name="Nakamura Y."/>
            <person name="Ichinomiya M."/>
            <person name="Sato N."/>
            <person name="Blanc-Mathieu R."/>
            <person name="Endo H."/>
            <person name="Kuwata A."/>
            <person name="Ogata H."/>
        </authorList>
    </citation>
    <scope>NUCLEOTIDE SEQUENCE [LARGE SCALE GENOMIC DNA]</scope>
    <source>
        <strain evidence="6">NIES 3701</strain>
    </source>
</reference>
<feature type="compositionally biased region" description="Polar residues" evidence="3">
    <location>
        <begin position="795"/>
        <end position="812"/>
    </location>
</feature>
<dbReference type="InterPro" id="IPR029787">
    <property type="entry name" value="Nucleotide_cyclase"/>
</dbReference>
<feature type="region of interest" description="Disordered" evidence="3">
    <location>
        <begin position="1"/>
        <end position="25"/>
    </location>
</feature>
<dbReference type="GO" id="GO:0004016">
    <property type="term" value="F:adenylate cyclase activity"/>
    <property type="evidence" value="ECO:0007669"/>
    <property type="project" value="TreeGrafter"/>
</dbReference>
<dbReference type="PROSITE" id="PS50125">
    <property type="entry name" value="GUANYLATE_CYCLASE_2"/>
    <property type="match status" value="2"/>
</dbReference>
<feature type="domain" description="Guanylate cyclase" evidence="4">
    <location>
        <begin position="79"/>
        <end position="254"/>
    </location>
</feature>
<dbReference type="GO" id="GO:0009190">
    <property type="term" value="P:cyclic nucleotide biosynthetic process"/>
    <property type="evidence" value="ECO:0007669"/>
    <property type="project" value="InterPro"/>
</dbReference>
<sequence>MSKKLSGTTVRSHETSQKRISQLNLPLGNSNPERILDVKRNIVRTLMSFVPQVLVHQILKEKKDWDASKRLPVEPFWAAVVFIDISGFSALASDLQKEEEGENPLMSPGGKGAGSGAENLTAFLNHTLRQLIDVVLLHGGDIVKFAGDAMIVVFRPTDENGKGTSRNLMPNDHGVKAKACALATHCAMRATMLLDEKMKKGSIMSPKMQKANVTLKIHVGVGCGQIAGFHVGGLLKRWEYFIMGEACDEMNVAESLAKAGEAVVSPSVTKLLEKNVDLLGIDTYSLNPIKGSVKGVTFQGSQWQFSQVKDFKTKYVQGRIETVLSKVKANNNGQVNTLFYDSLNLNKESIDKLHYSLRSYIPAPIVNAINEGETLHDDGVLRELCVLFVKLNNLNSILVNESTSTSSLERVANKIQKTVTTVQEAAYHGRATLRQFIIDDKGAVAIIVVGLPPVTVSKNSSRGLKIALRILEHGVPAQIGITTGTCYCGTIGSGASRGDFAVVGDHINMSARLMSATEEGSIMCDVNTMFAARLDKSLYFGESKSLKVKGKKRPIKVYSPSRKIHSIMGEVDFLNMQRSPLVGNVTLWKTLQYHHHYRHNSKPQFINIKGKKTIGKTKIISMFQNTQKLERISVLNSRADKFDQSTPYFAFRSILYNIFEYGVYHNDRDGGHSPLGQQTRMTEALQELFSRSTARTDFSSKLQQNEFEERAVQEMQDSKNCGGSGSTASSPPTRQLRLSAGRGTMMKGSSTRRLSISTVSENGAFNEPDELREEDFEEFDIAEGNVKSVRGFRSPRSTPTNIGVSPKSSPNGVSRDLALSPGPESKGTDEKDLQYRLITHPIFEIPNVRRCVDVGACDKEMVALLNIIVPSFEIPETHTYRELDTTTKEVLLQDLLVELIMTVQHPGHANNGPMTQGSKPPGAENRLESLEDVALLGNSFRIKSSGPKSRGLARGLSSYMPNQEAIAHQLANVGRGHTRPVTLIIDDFHNCDQASIDLLSGILVNPDIGYSFMLLTSSLNTFEFEGFQNVDSTTIEMERLTDNEINSVLFNEFALSSIEPALAKKIHGTCEGNPGMAISYLRKLKDLEILSIDSENGHCNVKDSSSLAKFVSDDIKTSAIHMYDNVDKRSQYILRLASTTGNKSFLPMLKAMYIEGVSKNEQTDGKEQRDKKDSNSEADMIKKKFKEEAFEMRMIDLTEAKVITIDDGKLCIIVEGLAQVAYDVTLYTARHEAHMFVIDWYEKNCTREGLQMNASLLFQQCLSVNRYGRAAKYFYKCCNNKLKEGKPKTVLKFLSNSDSLLHRWKDQLLSEFEEASGVTKPSEPHSPTKRQVPELTFGEGAQRPATLTNRGEGATSRRKRDTFTLFDEVDNETEEIRHKETLENIAADFSIVLSVVDQEMKKEMKDNPALRTCLISAAFCENRCKFFEAQVYIELKKFLKARVILKEIIQFCTENGVKMPSANKSRAWTFVKKAMGWKGVKANRGVQPVLSSARGAGPMDKSIGLSSDDDDTVTIHELENLFQSASEVLNALKQLMTMQEQQQQVLRNIAANSRMDDFGLGLFRDSPANDSSSFSSPIEKFGSRRLPSLRSNTPVFATASGVNLKAGKKDKEFKCNFDDEYFHSVALSGTNIN</sequence>
<dbReference type="PANTHER" id="PTHR16305">
    <property type="entry name" value="TESTICULAR SOLUBLE ADENYLYL CYCLASE"/>
    <property type="match status" value="1"/>
</dbReference>
<dbReference type="SUPFAM" id="SSF52540">
    <property type="entry name" value="P-loop containing nucleoside triphosphate hydrolases"/>
    <property type="match status" value="1"/>
</dbReference>
<keyword evidence="6" id="KW-1185">Reference proteome</keyword>
<dbReference type="CDD" id="cd07302">
    <property type="entry name" value="CHD"/>
    <property type="match status" value="2"/>
</dbReference>
<dbReference type="PANTHER" id="PTHR16305:SF28">
    <property type="entry name" value="GUANYLATE CYCLASE DOMAIN-CONTAINING PROTEIN"/>
    <property type="match status" value="1"/>
</dbReference>